<dbReference type="InterPro" id="IPR035901">
    <property type="entry name" value="GIY-YIG_endonuc_sf"/>
</dbReference>
<comment type="similarity">
    <text evidence="1">Belongs to the UPF0213 family.</text>
</comment>
<gene>
    <name evidence="3" type="ORF">A2872_00720</name>
</gene>
<dbReference type="InterPro" id="IPR050190">
    <property type="entry name" value="UPF0213_domain"/>
</dbReference>
<dbReference type="Pfam" id="PF01541">
    <property type="entry name" value="GIY-YIG"/>
    <property type="match status" value="1"/>
</dbReference>
<dbReference type="PANTHER" id="PTHR34477">
    <property type="entry name" value="UPF0213 PROTEIN YHBQ"/>
    <property type="match status" value="1"/>
</dbReference>
<accession>A0A1F5YZT0</accession>
<dbReference type="AlphaFoldDB" id="A0A1F5YZT0"/>
<dbReference type="Proteomes" id="UP000178681">
    <property type="component" value="Unassembled WGS sequence"/>
</dbReference>
<dbReference type="InterPro" id="IPR000305">
    <property type="entry name" value="GIY-YIG_endonuc"/>
</dbReference>
<name>A0A1F5YZT0_9BACT</name>
<evidence type="ECO:0000256" key="1">
    <source>
        <dbReference type="ARBA" id="ARBA00007435"/>
    </source>
</evidence>
<organism evidence="3 4">
    <name type="scientific">Candidatus Gottesmanbacteria bacterium RIFCSPHIGHO2_01_FULL_42_12</name>
    <dbReference type="NCBI Taxonomy" id="1798377"/>
    <lineage>
        <taxon>Bacteria</taxon>
        <taxon>Candidatus Gottesmaniibacteriota</taxon>
    </lineage>
</organism>
<dbReference type="PROSITE" id="PS50164">
    <property type="entry name" value="GIY_YIG"/>
    <property type="match status" value="1"/>
</dbReference>
<evidence type="ECO:0000313" key="3">
    <source>
        <dbReference type="EMBL" id="OGG05625.1"/>
    </source>
</evidence>
<reference evidence="3 4" key="1">
    <citation type="journal article" date="2016" name="Nat. Commun.">
        <title>Thousands of microbial genomes shed light on interconnected biogeochemical processes in an aquifer system.</title>
        <authorList>
            <person name="Anantharaman K."/>
            <person name="Brown C.T."/>
            <person name="Hug L.A."/>
            <person name="Sharon I."/>
            <person name="Castelle C.J."/>
            <person name="Probst A.J."/>
            <person name="Thomas B.C."/>
            <person name="Singh A."/>
            <person name="Wilkins M.J."/>
            <person name="Karaoz U."/>
            <person name="Brodie E.L."/>
            <person name="Williams K.H."/>
            <person name="Hubbard S.S."/>
            <person name="Banfield J.F."/>
        </authorList>
    </citation>
    <scope>NUCLEOTIDE SEQUENCE [LARGE SCALE GENOMIC DNA]</scope>
</reference>
<evidence type="ECO:0000313" key="4">
    <source>
        <dbReference type="Proteomes" id="UP000178681"/>
    </source>
</evidence>
<proteinExistence type="inferred from homology"/>
<comment type="caution">
    <text evidence="3">The sequence shown here is derived from an EMBL/GenBank/DDBJ whole genome shotgun (WGS) entry which is preliminary data.</text>
</comment>
<dbReference type="EMBL" id="MFJG01000032">
    <property type="protein sequence ID" value="OGG05625.1"/>
    <property type="molecule type" value="Genomic_DNA"/>
</dbReference>
<dbReference type="STRING" id="1798377.A2872_00720"/>
<dbReference type="Gene3D" id="3.40.1440.10">
    <property type="entry name" value="GIY-YIG endonuclease"/>
    <property type="match status" value="1"/>
</dbReference>
<protein>
    <recommendedName>
        <fullName evidence="2">GIY-YIG domain-containing protein</fullName>
    </recommendedName>
</protein>
<dbReference type="SUPFAM" id="SSF82771">
    <property type="entry name" value="GIY-YIG endonuclease"/>
    <property type="match status" value="1"/>
</dbReference>
<dbReference type="PANTHER" id="PTHR34477:SF1">
    <property type="entry name" value="UPF0213 PROTEIN YHBQ"/>
    <property type="match status" value="1"/>
</dbReference>
<evidence type="ECO:0000259" key="2">
    <source>
        <dbReference type="PROSITE" id="PS50164"/>
    </source>
</evidence>
<sequence>MGTVYILKSQVNGRYYIGSTFNLETRLQEHNSGKSKYTSLTIPFELVFSQNYNSIQLARNIEYRLKKLKSKKVIDRIISDGVIKLGW</sequence>
<dbReference type="CDD" id="cd10449">
    <property type="entry name" value="GIY-YIG_SLX1_like"/>
    <property type="match status" value="1"/>
</dbReference>
<feature type="domain" description="GIY-YIG" evidence="2">
    <location>
        <begin position="1"/>
        <end position="76"/>
    </location>
</feature>